<dbReference type="InterPro" id="IPR021145">
    <property type="entry name" value="Portal_protein_SPP1_Gp6-like"/>
</dbReference>
<protein>
    <submittedName>
        <fullName evidence="1">Portal protein</fullName>
    </submittedName>
</protein>
<evidence type="ECO:0000313" key="1">
    <source>
        <dbReference type="EMBL" id="CAB4147610.1"/>
    </source>
</evidence>
<dbReference type="Pfam" id="PF05133">
    <property type="entry name" value="SPP1_portal"/>
    <property type="match status" value="1"/>
</dbReference>
<proteinExistence type="predicted"/>
<gene>
    <name evidence="1" type="ORF">UFOVP505_39</name>
</gene>
<organism evidence="1">
    <name type="scientific">uncultured Caudovirales phage</name>
    <dbReference type="NCBI Taxonomy" id="2100421"/>
    <lineage>
        <taxon>Viruses</taxon>
        <taxon>Duplodnaviria</taxon>
        <taxon>Heunggongvirae</taxon>
        <taxon>Uroviricota</taxon>
        <taxon>Caudoviricetes</taxon>
        <taxon>Peduoviridae</taxon>
        <taxon>Maltschvirus</taxon>
        <taxon>Maltschvirus maltsch</taxon>
    </lineage>
</organism>
<sequence>MGFFENELMQQMAFEERQRLERFAAAWAAYYGRGPKPLRIKAGKPDDNVQVNYLRMTINKGVTALVGKGMKWDYGADEKAQAYLDAIWKGSRRSRTLKTCVLNGAVCGHTFVKIAPQAAGMPRIIVLDPATVTAYWKKDDLNDVYKYRIQWNDVDGTGRPIIRRQTIEQVSESESEWLITDAESRPDSTVWTTTATTRWPYAFAPIIDCQNLPAPNEFWGLSDIEADVIGLQKSIDFMLSNLQRIIRYHAHPKTWGKGFNANELKIAADETIVLPNAGAELHNLEMTSDLRSSIELYVRMKEALHAIVQVPEVATGKLDTTGPLSGVALEVLYQPLVDITDAKREEYGELFLELNRRLLVLANMEPSPGTLIWPDVIPKDAKAERETAVLDKELGVSEDTILQGLGYDPDAERAKRVVDSSSAADNLLTAMTRRP</sequence>
<name>A0A6J5MRM8_9CAUD</name>
<accession>A0A6J5MRM8</accession>
<reference evidence="1" key="1">
    <citation type="submission" date="2020-04" db="EMBL/GenBank/DDBJ databases">
        <authorList>
            <person name="Chiriac C."/>
            <person name="Salcher M."/>
            <person name="Ghai R."/>
            <person name="Kavagutti S V."/>
        </authorList>
    </citation>
    <scope>NUCLEOTIDE SEQUENCE</scope>
</reference>
<dbReference type="EMBL" id="LR796475">
    <property type="protein sequence ID" value="CAB4147610.1"/>
    <property type="molecule type" value="Genomic_DNA"/>
</dbReference>